<evidence type="ECO:0000256" key="2">
    <source>
        <dbReference type="ARBA" id="ARBA00022679"/>
    </source>
</evidence>
<keyword evidence="6" id="KW-0378">Hydrolase</keyword>
<keyword evidence="8" id="KW-0511">Multifunctional enzyme</keyword>
<dbReference type="InterPro" id="IPR043128">
    <property type="entry name" value="Rev_trsase/Diguanyl_cyclase"/>
</dbReference>
<keyword evidence="1" id="KW-0645">Protease</keyword>
<dbReference type="Gene3D" id="3.30.70.270">
    <property type="match status" value="3"/>
</dbReference>
<dbReference type="FunFam" id="3.30.70.270:FF:000020">
    <property type="entry name" value="Transposon Tf2-6 polyprotein-like Protein"/>
    <property type="match status" value="1"/>
</dbReference>
<dbReference type="InterPro" id="IPR043502">
    <property type="entry name" value="DNA/RNA_pol_sf"/>
</dbReference>
<evidence type="ECO:0000256" key="8">
    <source>
        <dbReference type="ARBA" id="ARBA00023268"/>
    </source>
</evidence>
<dbReference type="InterPro" id="IPR041577">
    <property type="entry name" value="RT_RNaseH_2"/>
</dbReference>
<dbReference type="GO" id="GO:0008233">
    <property type="term" value="F:peptidase activity"/>
    <property type="evidence" value="ECO:0007669"/>
    <property type="project" value="UniProtKB-KW"/>
</dbReference>
<accession>A0A4Y1RXH6</accession>
<evidence type="ECO:0000256" key="3">
    <source>
        <dbReference type="ARBA" id="ARBA00022695"/>
    </source>
</evidence>
<dbReference type="GO" id="GO:0004519">
    <property type="term" value="F:endonuclease activity"/>
    <property type="evidence" value="ECO:0007669"/>
    <property type="project" value="UniProtKB-KW"/>
</dbReference>
<dbReference type="EMBL" id="AP019304">
    <property type="protein sequence ID" value="BBH09102.1"/>
    <property type="molecule type" value="Genomic_DNA"/>
</dbReference>
<dbReference type="SUPFAM" id="SSF56672">
    <property type="entry name" value="DNA/RNA polymerases"/>
    <property type="match status" value="1"/>
</dbReference>
<evidence type="ECO:0000259" key="9">
    <source>
        <dbReference type="PROSITE" id="PS50878"/>
    </source>
</evidence>
<dbReference type="InterPro" id="IPR000477">
    <property type="entry name" value="RT_dom"/>
</dbReference>
<dbReference type="AlphaFoldDB" id="A0A4Y1RXH6"/>
<sequence length="317" mass="37121">MRLCIDYRQLNKVTVRNKYPLPCIDNFFDQLKSAKVFSQMDLRSCYHQLWIREEDVPKTAFRMRYGHYEFLVMPFGLPNAPAAFMDLMNRVFRHYLNRFVIVFIDDILVYYKSQKAHMKHLEIVLRTLRRKQLYEKFTQFQFWLDRVSFLGHIIYVEGIYVDPQKVEAVVNWPRPTTVTEVRSFLGLGGYYCRFVEGFSAIATPLTRLTRNGVKFEWMDECEESFNELKTKLTTAPVLTLPDDSGNFVIYGDASRQGLGCVLMQLGKVIAYASTKLKKHELNYPTHDLELAAWCSLQRFGGTISTGKHVRFPRTTKV</sequence>
<dbReference type="CDD" id="cd01647">
    <property type="entry name" value="RT_LTR"/>
    <property type="match status" value="1"/>
</dbReference>
<keyword evidence="4" id="KW-0540">Nuclease</keyword>
<dbReference type="GO" id="GO:0003964">
    <property type="term" value="F:RNA-directed DNA polymerase activity"/>
    <property type="evidence" value="ECO:0007669"/>
    <property type="project" value="UniProtKB-KW"/>
</dbReference>
<dbReference type="Pfam" id="PF00078">
    <property type="entry name" value="RVT_1"/>
    <property type="match status" value="1"/>
</dbReference>
<dbReference type="InterPro" id="IPR050951">
    <property type="entry name" value="Retrovirus_Pol_polyprotein"/>
</dbReference>
<evidence type="ECO:0000256" key="1">
    <source>
        <dbReference type="ARBA" id="ARBA00022670"/>
    </source>
</evidence>
<keyword evidence="7" id="KW-0695">RNA-directed DNA polymerase</keyword>
<dbReference type="FunFam" id="3.10.10.10:FF:000007">
    <property type="entry name" value="Retrovirus-related Pol polyprotein from transposon 17.6-like Protein"/>
    <property type="match status" value="1"/>
</dbReference>
<feature type="domain" description="Reverse transcriptase" evidence="9">
    <location>
        <begin position="1"/>
        <end position="154"/>
    </location>
</feature>
<dbReference type="GO" id="GO:0006508">
    <property type="term" value="P:proteolysis"/>
    <property type="evidence" value="ECO:0007669"/>
    <property type="project" value="UniProtKB-KW"/>
</dbReference>
<dbReference type="Pfam" id="PF17919">
    <property type="entry name" value="RT_RNaseH_2"/>
    <property type="match status" value="1"/>
</dbReference>
<organism evidence="10">
    <name type="scientific">Prunus dulcis</name>
    <name type="common">Almond</name>
    <name type="synonym">Amygdalus dulcis</name>
    <dbReference type="NCBI Taxonomy" id="3755"/>
    <lineage>
        <taxon>Eukaryota</taxon>
        <taxon>Viridiplantae</taxon>
        <taxon>Streptophyta</taxon>
        <taxon>Embryophyta</taxon>
        <taxon>Tracheophyta</taxon>
        <taxon>Spermatophyta</taxon>
        <taxon>Magnoliopsida</taxon>
        <taxon>eudicotyledons</taxon>
        <taxon>Gunneridae</taxon>
        <taxon>Pentapetalae</taxon>
        <taxon>rosids</taxon>
        <taxon>fabids</taxon>
        <taxon>Rosales</taxon>
        <taxon>Rosaceae</taxon>
        <taxon>Amygdaloideae</taxon>
        <taxon>Amygdaleae</taxon>
        <taxon>Prunus</taxon>
    </lineage>
</organism>
<evidence type="ECO:0000256" key="4">
    <source>
        <dbReference type="ARBA" id="ARBA00022722"/>
    </source>
</evidence>
<keyword evidence="5" id="KW-0255">Endonuclease</keyword>
<evidence type="ECO:0000256" key="7">
    <source>
        <dbReference type="ARBA" id="ARBA00022918"/>
    </source>
</evidence>
<keyword evidence="2" id="KW-0808">Transferase</keyword>
<dbReference type="PANTHER" id="PTHR37984">
    <property type="entry name" value="PROTEIN CBG26694"/>
    <property type="match status" value="1"/>
</dbReference>
<evidence type="ECO:0000256" key="6">
    <source>
        <dbReference type="ARBA" id="ARBA00022801"/>
    </source>
</evidence>
<keyword evidence="3" id="KW-0548">Nucleotidyltransferase</keyword>
<evidence type="ECO:0000256" key="5">
    <source>
        <dbReference type="ARBA" id="ARBA00022759"/>
    </source>
</evidence>
<dbReference type="PROSITE" id="PS50878">
    <property type="entry name" value="RT_POL"/>
    <property type="match status" value="1"/>
</dbReference>
<evidence type="ECO:0000313" key="10">
    <source>
        <dbReference type="EMBL" id="BBH09102.1"/>
    </source>
</evidence>
<reference evidence="10" key="1">
    <citation type="journal article" date="2019" name="Science">
        <title>Mutation of a bHLH transcription factor allowed almond domestication.</title>
        <authorList>
            <person name="Sanchez-Perez R."/>
            <person name="Pavan S."/>
            <person name="Mazzeo R."/>
            <person name="Moldovan C."/>
            <person name="Aiese Cigliano R."/>
            <person name="Del Cueto J."/>
            <person name="Ricciardi F."/>
            <person name="Lotti C."/>
            <person name="Ricciardi L."/>
            <person name="Dicenta F."/>
            <person name="Lopez-Marques R.L."/>
            <person name="Lindberg Moller B."/>
        </authorList>
    </citation>
    <scope>NUCLEOTIDE SEQUENCE</scope>
</reference>
<gene>
    <name evidence="10" type="ORF">Prudu_021511</name>
</gene>
<proteinExistence type="predicted"/>
<name>A0A4Y1RXH6_PRUDU</name>
<protein>
    <submittedName>
        <fullName evidence="10">Transposable element protein</fullName>
    </submittedName>
</protein>
<dbReference type="PANTHER" id="PTHR37984:SF5">
    <property type="entry name" value="PROTEIN NYNRIN-LIKE"/>
    <property type="match status" value="1"/>
</dbReference>